<dbReference type="EMBL" id="JBHSZV010000053">
    <property type="protein sequence ID" value="MFC7063712.1"/>
    <property type="molecule type" value="Genomic_DNA"/>
</dbReference>
<sequence>MEWEKKSRKRVAEDILDSFSQRCCVRRKPKRKHHHHHCGGCRRHKHHCYD</sequence>
<accession>A0ABW2ER34</accession>
<name>A0ABW2ER34_9BACI</name>
<protein>
    <submittedName>
        <fullName evidence="1">Uncharacterized protein</fullName>
    </submittedName>
</protein>
<dbReference type="Proteomes" id="UP001596410">
    <property type="component" value="Unassembled WGS sequence"/>
</dbReference>
<gene>
    <name evidence="1" type="ORF">ACFQIC_18090</name>
</gene>
<proteinExistence type="predicted"/>
<evidence type="ECO:0000313" key="2">
    <source>
        <dbReference type="Proteomes" id="UP001596410"/>
    </source>
</evidence>
<evidence type="ECO:0000313" key="1">
    <source>
        <dbReference type="EMBL" id="MFC7063712.1"/>
    </source>
</evidence>
<organism evidence="1 2">
    <name type="scientific">Halobacillus seohaensis</name>
    <dbReference type="NCBI Taxonomy" id="447421"/>
    <lineage>
        <taxon>Bacteria</taxon>
        <taxon>Bacillati</taxon>
        <taxon>Bacillota</taxon>
        <taxon>Bacilli</taxon>
        <taxon>Bacillales</taxon>
        <taxon>Bacillaceae</taxon>
        <taxon>Halobacillus</taxon>
    </lineage>
</organism>
<dbReference type="RefSeq" id="WP_204710267.1">
    <property type="nucleotide sequence ID" value="NZ_JBHSZV010000053.1"/>
</dbReference>
<reference evidence="2" key="1">
    <citation type="journal article" date="2019" name="Int. J. Syst. Evol. Microbiol.">
        <title>The Global Catalogue of Microorganisms (GCM) 10K type strain sequencing project: providing services to taxonomists for standard genome sequencing and annotation.</title>
        <authorList>
            <consortium name="The Broad Institute Genomics Platform"/>
            <consortium name="The Broad Institute Genome Sequencing Center for Infectious Disease"/>
            <person name="Wu L."/>
            <person name="Ma J."/>
        </authorList>
    </citation>
    <scope>NUCLEOTIDE SEQUENCE [LARGE SCALE GENOMIC DNA]</scope>
    <source>
        <strain evidence="2">CGMCC 4.1621</strain>
    </source>
</reference>
<comment type="caution">
    <text evidence="1">The sequence shown here is derived from an EMBL/GenBank/DDBJ whole genome shotgun (WGS) entry which is preliminary data.</text>
</comment>
<keyword evidence="2" id="KW-1185">Reference proteome</keyword>